<dbReference type="AlphaFoldDB" id="B4W4Q7"/>
<dbReference type="Proteomes" id="UP000003835">
    <property type="component" value="Unassembled WGS sequence"/>
</dbReference>
<organism evidence="1 2">
    <name type="scientific">Coleofasciculus chthonoplastes PCC 7420</name>
    <dbReference type="NCBI Taxonomy" id="118168"/>
    <lineage>
        <taxon>Bacteria</taxon>
        <taxon>Bacillati</taxon>
        <taxon>Cyanobacteriota</taxon>
        <taxon>Cyanophyceae</taxon>
        <taxon>Coleofasciculales</taxon>
        <taxon>Coleofasciculaceae</taxon>
        <taxon>Coleofasciculus</taxon>
    </lineage>
</organism>
<keyword evidence="2" id="KW-1185">Reference proteome</keyword>
<reference evidence="1 2" key="1">
    <citation type="submission" date="2008-07" db="EMBL/GenBank/DDBJ databases">
        <authorList>
            <person name="Tandeau de Marsac N."/>
            <person name="Ferriera S."/>
            <person name="Johnson J."/>
            <person name="Kravitz S."/>
            <person name="Beeson K."/>
            <person name="Sutton G."/>
            <person name="Rogers Y.-H."/>
            <person name="Friedman R."/>
            <person name="Frazier M."/>
            <person name="Venter J.C."/>
        </authorList>
    </citation>
    <scope>NUCLEOTIDE SEQUENCE [LARGE SCALE GENOMIC DNA]</scope>
    <source>
        <strain evidence="1 2">PCC 7420</strain>
    </source>
</reference>
<proteinExistence type="predicted"/>
<evidence type="ECO:0000313" key="1">
    <source>
        <dbReference type="EMBL" id="EDX70821.1"/>
    </source>
</evidence>
<protein>
    <submittedName>
        <fullName evidence="1">Uncharacterized protein</fullName>
    </submittedName>
</protein>
<sequence length="38" mass="4330">MYATFLPNDDRKGRLTYVRLSCYTDESGTPNDGLFNTP</sequence>
<evidence type="ECO:0000313" key="2">
    <source>
        <dbReference type="Proteomes" id="UP000003835"/>
    </source>
</evidence>
<dbReference type="HOGENOM" id="CLU_3326817_0_0_3"/>
<name>B4W4Q7_9CYAN</name>
<dbReference type="STRING" id="118168.MC7420_110"/>
<accession>B4W4Q7</accession>
<gene>
    <name evidence="1" type="ORF">MC7420_110</name>
</gene>
<dbReference type="EMBL" id="DS989880">
    <property type="protein sequence ID" value="EDX70821.1"/>
    <property type="molecule type" value="Genomic_DNA"/>
</dbReference>